<evidence type="ECO:0000256" key="6">
    <source>
        <dbReference type="ARBA" id="ARBA00022801"/>
    </source>
</evidence>
<dbReference type="GO" id="GO:0004519">
    <property type="term" value="F:endonuclease activity"/>
    <property type="evidence" value="ECO:0007669"/>
    <property type="project" value="UniProtKB-KW"/>
</dbReference>
<evidence type="ECO:0000256" key="5">
    <source>
        <dbReference type="ARBA" id="ARBA00022759"/>
    </source>
</evidence>
<dbReference type="GO" id="GO:0019899">
    <property type="term" value="F:enzyme binding"/>
    <property type="evidence" value="ECO:0007669"/>
    <property type="project" value="UniProtKB-ARBA"/>
</dbReference>
<feature type="domain" description="Reverse transcriptase" evidence="9">
    <location>
        <begin position="474"/>
        <end position="701"/>
    </location>
</feature>
<dbReference type="GO" id="GO:0042575">
    <property type="term" value="C:DNA polymerase complex"/>
    <property type="evidence" value="ECO:0007669"/>
    <property type="project" value="UniProtKB-ARBA"/>
</dbReference>
<dbReference type="InterPro" id="IPR001878">
    <property type="entry name" value="Znf_CCHC"/>
</dbReference>
<dbReference type="InterPro" id="IPR043502">
    <property type="entry name" value="DNA/RNA_pol_sf"/>
</dbReference>
<protein>
    <recommendedName>
        <fullName evidence="1">RNA-directed DNA polymerase</fullName>
        <ecNumber evidence="1">2.7.7.49</ecNumber>
    </recommendedName>
</protein>
<keyword evidence="4" id="KW-0540">Nuclease</keyword>
<dbReference type="InterPro" id="IPR050951">
    <property type="entry name" value="Retrovirus_Pol_polyprotein"/>
</dbReference>
<dbReference type="STRING" id="70415.A0A5S6Q7W9"/>
<dbReference type="Gene3D" id="3.10.10.10">
    <property type="entry name" value="HIV Type 1 Reverse Transcriptase, subunit A, domain 1"/>
    <property type="match status" value="1"/>
</dbReference>
<evidence type="ECO:0000313" key="11">
    <source>
        <dbReference type="Proteomes" id="UP000046395"/>
    </source>
</evidence>
<dbReference type="Gene3D" id="1.10.340.70">
    <property type="match status" value="1"/>
</dbReference>
<dbReference type="InterPro" id="IPR001584">
    <property type="entry name" value="Integrase_cat-core"/>
</dbReference>
<dbReference type="FunFam" id="3.10.20.370:FF:000001">
    <property type="entry name" value="Retrovirus-related Pol polyprotein from transposon 17.6-like protein"/>
    <property type="match status" value="1"/>
</dbReference>
<keyword evidence="5" id="KW-0255">Endonuclease</keyword>
<dbReference type="SUPFAM" id="SSF56672">
    <property type="entry name" value="DNA/RNA polymerases"/>
    <property type="match status" value="1"/>
</dbReference>
<dbReference type="InterPro" id="IPR041373">
    <property type="entry name" value="RT_RNaseH"/>
</dbReference>
<dbReference type="GO" id="GO:0003676">
    <property type="term" value="F:nucleic acid binding"/>
    <property type="evidence" value="ECO:0007669"/>
    <property type="project" value="InterPro"/>
</dbReference>
<dbReference type="SUPFAM" id="SSF53098">
    <property type="entry name" value="Ribonuclease H-like"/>
    <property type="match status" value="1"/>
</dbReference>
<dbReference type="Gene3D" id="3.30.420.10">
    <property type="entry name" value="Ribonuclease H-like superfamily/Ribonuclease H"/>
    <property type="match status" value="1"/>
</dbReference>
<dbReference type="Pfam" id="PF17917">
    <property type="entry name" value="RT_RNaseH"/>
    <property type="match status" value="1"/>
</dbReference>
<dbReference type="FunFam" id="3.30.70.270:FF:000020">
    <property type="entry name" value="Transposon Tf2-6 polyprotein-like Protein"/>
    <property type="match status" value="1"/>
</dbReference>
<dbReference type="GO" id="GO:0016787">
    <property type="term" value="F:hydrolase activity"/>
    <property type="evidence" value="ECO:0007669"/>
    <property type="project" value="UniProtKB-KW"/>
</dbReference>
<evidence type="ECO:0000256" key="4">
    <source>
        <dbReference type="ARBA" id="ARBA00022722"/>
    </source>
</evidence>
<dbReference type="SMART" id="SM00343">
    <property type="entry name" value="ZnF_C2HC"/>
    <property type="match status" value="2"/>
</dbReference>
<dbReference type="WBParaSite" id="TMUE_1000003047.1">
    <property type="protein sequence ID" value="TMUE_1000003047.1"/>
    <property type="gene ID" value="WBGene00298594"/>
</dbReference>
<dbReference type="Gene3D" id="4.10.60.10">
    <property type="entry name" value="Zinc finger, CCHC-type"/>
    <property type="match status" value="1"/>
</dbReference>
<feature type="region of interest" description="Disordered" evidence="8">
    <location>
        <begin position="1347"/>
        <end position="1410"/>
    </location>
</feature>
<dbReference type="FunFam" id="1.10.340.70:FF:000003">
    <property type="entry name" value="Protein CBG25708"/>
    <property type="match status" value="1"/>
</dbReference>
<dbReference type="SUPFAM" id="SSF50630">
    <property type="entry name" value="Acid proteases"/>
    <property type="match status" value="1"/>
</dbReference>
<evidence type="ECO:0000256" key="8">
    <source>
        <dbReference type="SAM" id="MobiDB-lite"/>
    </source>
</evidence>
<dbReference type="CDD" id="cd09274">
    <property type="entry name" value="RNase_HI_RT_Ty3"/>
    <property type="match status" value="1"/>
</dbReference>
<keyword evidence="2" id="KW-0808">Transferase</keyword>
<dbReference type="GO" id="GO:0003964">
    <property type="term" value="F:RNA-directed DNA polymerase activity"/>
    <property type="evidence" value="ECO:0007669"/>
    <property type="project" value="UniProtKB-KW"/>
</dbReference>
<dbReference type="Pfam" id="PF00665">
    <property type="entry name" value="rve"/>
    <property type="match status" value="1"/>
</dbReference>
<evidence type="ECO:0000256" key="3">
    <source>
        <dbReference type="ARBA" id="ARBA00022695"/>
    </source>
</evidence>
<dbReference type="InterPro" id="IPR043128">
    <property type="entry name" value="Rev_trsase/Diguanyl_cyclase"/>
</dbReference>
<dbReference type="SUPFAM" id="SSF57756">
    <property type="entry name" value="Retrovirus zinc finger-like domains"/>
    <property type="match status" value="1"/>
</dbReference>
<evidence type="ECO:0000256" key="2">
    <source>
        <dbReference type="ARBA" id="ARBA00022679"/>
    </source>
</evidence>
<accession>A0A5S6Q7W9</accession>
<dbReference type="Proteomes" id="UP000046395">
    <property type="component" value="Unassembled WGS sequence"/>
</dbReference>
<dbReference type="GO" id="GO:0008270">
    <property type="term" value="F:zinc ion binding"/>
    <property type="evidence" value="ECO:0007669"/>
    <property type="project" value="InterPro"/>
</dbReference>
<evidence type="ECO:0000259" key="10">
    <source>
        <dbReference type="PROSITE" id="PS50994"/>
    </source>
</evidence>
<organism evidence="11 12">
    <name type="scientific">Trichuris muris</name>
    <name type="common">Mouse whipworm</name>
    <dbReference type="NCBI Taxonomy" id="70415"/>
    <lineage>
        <taxon>Eukaryota</taxon>
        <taxon>Metazoa</taxon>
        <taxon>Ecdysozoa</taxon>
        <taxon>Nematoda</taxon>
        <taxon>Enoplea</taxon>
        <taxon>Dorylaimia</taxon>
        <taxon>Trichinellida</taxon>
        <taxon>Trichuridae</taxon>
        <taxon>Trichuris</taxon>
    </lineage>
</organism>
<dbReference type="InterPro" id="IPR012337">
    <property type="entry name" value="RNaseH-like_sf"/>
</dbReference>
<dbReference type="InterPro" id="IPR041588">
    <property type="entry name" value="Integrase_H2C2"/>
</dbReference>
<proteinExistence type="predicted"/>
<dbReference type="PANTHER" id="PTHR37984">
    <property type="entry name" value="PROTEIN CBG26694"/>
    <property type="match status" value="1"/>
</dbReference>
<keyword evidence="6" id="KW-0378">Hydrolase</keyword>
<keyword evidence="11" id="KW-1185">Reference proteome</keyword>
<dbReference type="InterPro" id="IPR036397">
    <property type="entry name" value="RNaseH_sf"/>
</dbReference>
<dbReference type="PROSITE" id="PS50994">
    <property type="entry name" value="INTEGRASE"/>
    <property type="match status" value="1"/>
</dbReference>
<dbReference type="Gene3D" id="2.40.70.10">
    <property type="entry name" value="Acid Proteases"/>
    <property type="match status" value="1"/>
</dbReference>
<evidence type="ECO:0000256" key="1">
    <source>
        <dbReference type="ARBA" id="ARBA00012493"/>
    </source>
</evidence>
<keyword evidence="3" id="KW-0548">Nucleotidyltransferase</keyword>
<dbReference type="PROSITE" id="PS50878">
    <property type="entry name" value="RT_POL"/>
    <property type="match status" value="1"/>
</dbReference>
<dbReference type="InterPro" id="IPR021109">
    <property type="entry name" value="Peptidase_aspartic_dom_sf"/>
</dbReference>
<feature type="compositionally biased region" description="Basic and acidic residues" evidence="8">
    <location>
        <begin position="1356"/>
        <end position="1368"/>
    </location>
</feature>
<sequence>MEHAVELDSRFRTGGCSRTMSSIYGTMDPFDVSAGIDGWEEWLERFEIFAQANKVARADLHTLFLHNCGPQLYRLVREAVAPEKPISKSFEALVEAVQERFDPIPGIYAARAEFYARKQQPDESVAVFMTNLRRLARRCQFEATPTVVDRVDAQLQDQLIIGMSDADTRRRILRGPRVSLKEVYSLAILGETVATQAKLLDEQAAGYASPTVHALANRNRFTRSNQVPSPAESNKCWRCERKGHSADACRFKELLCHRCHKKGHVSKVCRSTMPPAGWQPERASLEDSLGPHRRRNVHAVGQAPPRGVCSTSESDDDLSQVRARVSAFKVNATGPDHTYVAPPTTLSVLVNGAQVKFEVDSGSALTLISEKMFNHLWKGRLPKLKASGLKINTWSKERMTVLGSFQAKVQYKSVNCELEIFVMRNGGRPLLGRAWFGPFKININVPLHQIAAEPSKARALGSSKWLRFTDKYPEVFQPGLGKYKGPPIHIELVPGARTRFLKCRPVPLALVDRAKEEIERLDKRGSLEPVLWSDWASPIVTVMKKGGEVRICGDYSATVNLVTRKDVYPIPTVPEMFSILSGGAWFSKLDLSEAYQQLTLNEESAEVLTLNTPKGLRRMKRLPFGVDVAPGIFQRLMETLLQGIPGVKPYLDDILITGRSEWEHNYRVDQVLKVLADNGLRLNKEKCSFGTEEMEFLGFRVTRAGVRPTEDKFRAVREASPPKDVKQLQAFLGLLNFYSAFLPRKATVLEPLHRLLDSTERSRWRWGAKEQESFEAAKRLLTADTLLAHFDGKKPLVLVCDASDYGLGAILSQIESGQEKVVAYASRTMSKTERNYAQVDKEALALMFGVKKFHQYLFGRHFTAMTDHKPLLGLLATKKPTPSVMTPRMLRWRLLLSAYDMDLAYRRGKSMGNADGLSRLPLATDQTRTGTPGEKFVQPALFADVLMMGVEGSDSVDDVTLLDAREVAKLTRKDPILSRVHHWVLHGWPAGNHGDLFTQFTRRRDELTAVRGCLLWGSRVVIPKRLQKDILEVLHQAHPGIVRMKALARSYVWWPGIDEAVERRVADCTNCQQHRGNPPKAPPRPFQGKTYLLIVDSHSKWLDVERVASTESKEVIRHLARLFSTHGLPDVLVSDNGTAFDSANFRQFCTANRIRFLRVAPYHPSSNGLVERVVQTTKQALRAMVSDKWGITLSRFLFNYRLTPHSATGLSPAEILLRRKPKSLLDNLHPDLLAVTEKTQEEDAIDLGTKDNRRLRSFQIGDRVWARDFRPQAATKWLPGVVQEVISPRSFWVELPESETRIRRSIDHVCNRGSAGSLSTPELEGRIPSITGSPSLVMTKVLEENTQPEVGTSTKEALDQETPTKHTELVPVSEQPATISHKETDKEITATNQRPTRRTQRPRYLDDYIT</sequence>
<dbReference type="PANTHER" id="PTHR37984:SF12">
    <property type="entry name" value="RIBONUCLEASE H"/>
    <property type="match status" value="1"/>
</dbReference>
<dbReference type="Gene3D" id="3.30.70.270">
    <property type="match status" value="2"/>
</dbReference>
<evidence type="ECO:0000313" key="12">
    <source>
        <dbReference type="WBParaSite" id="TMUE_1000003047.1"/>
    </source>
</evidence>
<dbReference type="Pfam" id="PF00078">
    <property type="entry name" value="RVT_1"/>
    <property type="match status" value="1"/>
</dbReference>
<dbReference type="EC" id="2.7.7.49" evidence="1"/>
<evidence type="ECO:0000256" key="7">
    <source>
        <dbReference type="ARBA" id="ARBA00022918"/>
    </source>
</evidence>
<dbReference type="Pfam" id="PF17921">
    <property type="entry name" value="Integrase_H2C2"/>
    <property type="match status" value="1"/>
</dbReference>
<dbReference type="InterPro" id="IPR036875">
    <property type="entry name" value="Znf_CCHC_sf"/>
</dbReference>
<dbReference type="GO" id="GO:0015074">
    <property type="term" value="P:DNA integration"/>
    <property type="evidence" value="ECO:0007669"/>
    <property type="project" value="InterPro"/>
</dbReference>
<dbReference type="CDD" id="cd01647">
    <property type="entry name" value="RT_LTR"/>
    <property type="match status" value="1"/>
</dbReference>
<name>A0A5S6Q7W9_TRIMR</name>
<evidence type="ECO:0000259" key="9">
    <source>
        <dbReference type="PROSITE" id="PS50878"/>
    </source>
</evidence>
<reference evidence="12" key="1">
    <citation type="submission" date="2019-12" db="UniProtKB">
        <authorList>
            <consortium name="WormBaseParasite"/>
        </authorList>
    </citation>
    <scope>IDENTIFICATION</scope>
</reference>
<feature type="domain" description="Integrase catalytic" evidence="10">
    <location>
        <begin position="1051"/>
        <end position="1220"/>
    </location>
</feature>
<dbReference type="InterPro" id="IPR000477">
    <property type="entry name" value="RT_dom"/>
</dbReference>
<keyword evidence="7" id="KW-0695">RNA-directed DNA polymerase</keyword>